<organism evidence="2 3">
    <name type="scientific">Penicillium subrubescens</name>
    <dbReference type="NCBI Taxonomy" id="1316194"/>
    <lineage>
        <taxon>Eukaryota</taxon>
        <taxon>Fungi</taxon>
        <taxon>Dikarya</taxon>
        <taxon>Ascomycota</taxon>
        <taxon>Pezizomycotina</taxon>
        <taxon>Eurotiomycetes</taxon>
        <taxon>Eurotiomycetidae</taxon>
        <taxon>Eurotiales</taxon>
        <taxon>Aspergillaceae</taxon>
        <taxon>Penicillium</taxon>
    </lineage>
</organism>
<dbReference type="Pfam" id="PF12511">
    <property type="entry name" value="DUF3716"/>
    <property type="match status" value="1"/>
</dbReference>
<evidence type="ECO:0000256" key="1">
    <source>
        <dbReference type="SAM" id="MobiDB-lite"/>
    </source>
</evidence>
<dbReference type="Proteomes" id="UP000186955">
    <property type="component" value="Unassembled WGS sequence"/>
</dbReference>
<evidence type="ECO:0000313" key="2">
    <source>
        <dbReference type="EMBL" id="OKO97283.1"/>
    </source>
</evidence>
<protein>
    <submittedName>
        <fullName evidence="2">Uncharacterized protein</fullName>
    </submittedName>
</protein>
<feature type="region of interest" description="Disordered" evidence="1">
    <location>
        <begin position="67"/>
        <end position="142"/>
    </location>
</feature>
<accession>A0A1Q5TAR5</accession>
<sequence>MSRSIANVEAALMQVVGTAEDNECIKCQEGGGQFHQCVIVCDVTTHCANCRWNGKRGRCTFELEDVPQPSDASPMPGLRANLPPHDPQPTQPNLLDGPVQQPPLPDLQVDSRPRNPRTTQSDPFVSPDEQPPLDEATSAPSVEERLMRIDRRNVRYSRRVSRVEARHSRRLDQLGQSQDSVDATLNQMQSDLTLLFQRTRSRQPRQPRRRQ</sequence>
<gene>
    <name evidence="2" type="ORF">PENSUB_10077</name>
</gene>
<name>A0A1Q5TAR5_9EURO</name>
<dbReference type="AlphaFoldDB" id="A0A1Q5TAR5"/>
<dbReference type="EMBL" id="MNBE01000695">
    <property type="protein sequence ID" value="OKO97283.1"/>
    <property type="molecule type" value="Genomic_DNA"/>
</dbReference>
<feature type="compositionally biased region" description="Basic residues" evidence="1">
    <location>
        <begin position="199"/>
        <end position="211"/>
    </location>
</feature>
<feature type="region of interest" description="Disordered" evidence="1">
    <location>
        <begin position="192"/>
        <end position="211"/>
    </location>
</feature>
<evidence type="ECO:0000313" key="3">
    <source>
        <dbReference type="Proteomes" id="UP000186955"/>
    </source>
</evidence>
<reference evidence="2 3" key="1">
    <citation type="submission" date="2016-10" db="EMBL/GenBank/DDBJ databases">
        <title>Genome sequence of the ascomycete fungus Penicillium subrubescens.</title>
        <authorList>
            <person name="De Vries R.P."/>
            <person name="Peng M."/>
            <person name="Dilokpimol A."/>
            <person name="Hilden K."/>
            <person name="Makela M.R."/>
            <person name="Grigoriev I."/>
            <person name="Riley R."/>
            <person name="Granchi Z."/>
        </authorList>
    </citation>
    <scope>NUCLEOTIDE SEQUENCE [LARGE SCALE GENOMIC DNA]</scope>
    <source>
        <strain evidence="2 3">CBS 132785</strain>
    </source>
</reference>
<proteinExistence type="predicted"/>
<comment type="caution">
    <text evidence="2">The sequence shown here is derived from an EMBL/GenBank/DDBJ whole genome shotgun (WGS) entry which is preliminary data.</text>
</comment>
<keyword evidence="3" id="KW-1185">Reference proteome</keyword>
<dbReference type="OrthoDB" id="4324956at2759"/>
<dbReference type="InterPro" id="IPR022190">
    <property type="entry name" value="DUF3716"/>
</dbReference>